<dbReference type="InterPro" id="IPR047246">
    <property type="entry name" value="ThrRS_anticodon"/>
</dbReference>
<reference evidence="16" key="1">
    <citation type="submission" date="2017-01" db="EMBL/GenBank/DDBJ databases">
        <title>Novel pathways for hydrocarbon cycling and metabolic interdependencies in hydrothermal sediment communities.</title>
        <authorList>
            <person name="Dombrowski N."/>
            <person name="Seitz K."/>
            <person name="Teske A."/>
            <person name="Baker B."/>
        </authorList>
    </citation>
    <scope>NUCLEOTIDE SEQUENCE [LARGE SCALE GENOMIC DNA]</scope>
</reference>
<keyword evidence="8 13" id="KW-0067">ATP-binding</keyword>
<dbReference type="InterPro" id="IPR033728">
    <property type="entry name" value="ThrRS_core"/>
</dbReference>
<dbReference type="HAMAP" id="MF_00184">
    <property type="entry name" value="Thr_tRNA_synth"/>
    <property type="match status" value="1"/>
</dbReference>
<dbReference type="SUPFAM" id="SSF52954">
    <property type="entry name" value="Class II aaRS ABD-related"/>
    <property type="match status" value="1"/>
</dbReference>
<evidence type="ECO:0000256" key="4">
    <source>
        <dbReference type="ARBA" id="ARBA00022598"/>
    </source>
</evidence>
<dbReference type="InterPro" id="IPR006195">
    <property type="entry name" value="aa-tRNA-synth_II"/>
</dbReference>
<dbReference type="InterPro" id="IPR004154">
    <property type="entry name" value="Anticodon-bd"/>
</dbReference>
<dbReference type="FunFam" id="3.40.50.800:FF:000001">
    <property type="entry name" value="Threonine--tRNA ligase"/>
    <property type="match status" value="1"/>
</dbReference>
<dbReference type="GO" id="GO:0005737">
    <property type="term" value="C:cytoplasm"/>
    <property type="evidence" value="ECO:0007669"/>
    <property type="project" value="UniProtKB-SubCell"/>
</dbReference>
<keyword evidence="6 13" id="KW-0547">Nucleotide-binding</keyword>
<dbReference type="Gene3D" id="3.30.54.20">
    <property type="match status" value="1"/>
</dbReference>
<dbReference type="PANTHER" id="PTHR11451">
    <property type="entry name" value="THREONINE-TRNA LIGASE"/>
    <property type="match status" value="1"/>
</dbReference>
<dbReference type="PRINTS" id="PR01047">
    <property type="entry name" value="TRNASYNTHTHR"/>
</dbReference>
<dbReference type="Pfam" id="PF03129">
    <property type="entry name" value="HGTP_anticodon"/>
    <property type="match status" value="1"/>
</dbReference>
<feature type="binding site" evidence="13">
    <location>
        <position position="354"/>
    </location>
    <ligand>
        <name>Zn(2+)</name>
        <dbReference type="ChEBI" id="CHEBI:29105"/>
        <note>catalytic</note>
    </ligand>
</feature>
<dbReference type="Gene3D" id="3.30.980.10">
    <property type="entry name" value="Threonyl-trna Synthetase, Chain A, domain 2"/>
    <property type="match status" value="1"/>
</dbReference>
<dbReference type="CDD" id="cd00860">
    <property type="entry name" value="ThrRS_anticodon"/>
    <property type="match status" value="1"/>
</dbReference>
<evidence type="ECO:0000256" key="6">
    <source>
        <dbReference type="ARBA" id="ARBA00022741"/>
    </source>
</evidence>
<dbReference type="PANTHER" id="PTHR11451:SF44">
    <property type="entry name" value="THREONINE--TRNA LIGASE, CHLOROPLASTIC_MITOCHONDRIAL 2"/>
    <property type="match status" value="1"/>
</dbReference>
<keyword evidence="5 13" id="KW-0479">Metal-binding</keyword>
<comment type="cofactor">
    <cofactor evidence="13">
        <name>Zn(2+)</name>
        <dbReference type="ChEBI" id="CHEBI:29105"/>
    </cofactor>
    <text evidence="13">Binds 1 zinc ion per subunit.</text>
</comment>
<evidence type="ECO:0000256" key="2">
    <source>
        <dbReference type="ARBA" id="ARBA00022490"/>
    </source>
</evidence>
<keyword evidence="11 13" id="KW-0030">Aminoacyl-tRNA synthetase</keyword>
<dbReference type="InterPro" id="IPR002320">
    <property type="entry name" value="Thr-tRNA-ligase_IIa"/>
</dbReference>
<dbReference type="FunFam" id="3.30.930.10:FF:000002">
    <property type="entry name" value="Threonine--tRNA ligase"/>
    <property type="match status" value="1"/>
</dbReference>
<dbReference type="Gene3D" id="3.30.930.10">
    <property type="entry name" value="Bira Bifunctional Protein, Domain 2"/>
    <property type="match status" value="1"/>
</dbReference>
<dbReference type="Gene3D" id="3.40.50.800">
    <property type="entry name" value="Anticodon-binding domain"/>
    <property type="match status" value="1"/>
</dbReference>
<comment type="subunit">
    <text evidence="13">Homodimer.</text>
</comment>
<comment type="caution">
    <text evidence="13">Lacks conserved residue(s) required for the propagation of feature annotation.</text>
</comment>
<sequence>MFENRNIFAALVDGELVDLSAKLEKSCEVMPVDFSSELGKKIYWHSTAHIMAMAVKSLFPEAKLAIGPAIDQGFYYDFDWKFSTEDLPRIEARMKEIIKKDIPFERLIMKKEAVSEFFNRLNEIYKVELTRDIEDDEVSLYKNGEFVDLCRGPHVPSTGVIKAFKLLSIAGAYWRGDVNKPMLARIYGISFPTKKELDVYLKRLEQAKMRDHRKLGQDLELFSIFEPAGPGLIYWQPKGSIIKRLIEEYWIKEHINAGYQVVSTPHIARKELWQISGHYDYYKENMFTLNVEKEEYILKPMNCPGHILLYKSRLRSYKELPLRYAELGTVYRNELSGTLHGLLRVRGITIDDAHIFCRPDQIEDELCNVLDLAQKILGRYGFEKFQVDLSVRDPKNREKYLGSDEDWQRAEQGLISALKRVGLNYQRKEGEAVFYGPKIDIKLLDAIGREWQTTTIQFDFNLPARFQIEYVDKDGKSKLVTVIHRAIYGSIERFMGCLIEHYAGAFPLWLAPIQIEVMPITSKQNRYAEQVYKRCKRHRLRVKLNDRSDKINYRIREAEVNKVPYILVVGAREVQRKTVSVRKRGRGDMGEMKLKEFFSLIDAEKGGED</sequence>
<comment type="subcellular location">
    <subcellularLocation>
        <location evidence="13">Cytoplasm</location>
    </subcellularLocation>
</comment>
<keyword evidence="3 13" id="KW-0820">tRNA-binding</keyword>
<dbReference type="AlphaFoldDB" id="A0A1V4QF70"/>
<dbReference type="GO" id="GO:0000049">
    <property type="term" value="F:tRNA binding"/>
    <property type="evidence" value="ECO:0007669"/>
    <property type="project" value="UniProtKB-KW"/>
</dbReference>
<dbReference type="SUPFAM" id="SSF55186">
    <property type="entry name" value="ThrRS/AlaRS common domain"/>
    <property type="match status" value="1"/>
</dbReference>
<dbReference type="EMBL" id="MUKB01000050">
    <property type="protein sequence ID" value="OPX18013.1"/>
    <property type="molecule type" value="Genomic_DNA"/>
</dbReference>
<dbReference type="InterPro" id="IPR018163">
    <property type="entry name" value="Thr/Ala-tRNA-synth_IIc_edit"/>
</dbReference>
<dbReference type="GO" id="GO:0006435">
    <property type="term" value="P:threonyl-tRNA aminoacylation"/>
    <property type="evidence" value="ECO:0007669"/>
    <property type="project" value="UniProtKB-UniRule"/>
</dbReference>
<evidence type="ECO:0000256" key="7">
    <source>
        <dbReference type="ARBA" id="ARBA00022833"/>
    </source>
</evidence>
<dbReference type="EC" id="6.1.1.3" evidence="13"/>
<evidence type="ECO:0000256" key="12">
    <source>
        <dbReference type="ARBA" id="ARBA00049515"/>
    </source>
</evidence>
<dbReference type="GO" id="GO:0004829">
    <property type="term" value="F:threonine-tRNA ligase activity"/>
    <property type="evidence" value="ECO:0007669"/>
    <property type="project" value="UniProtKB-UniRule"/>
</dbReference>
<evidence type="ECO:0000256" key="3">
    <source>
        <dbReference type="ARBA" id="ARBA00022555"/>
    </source>
</evidence>
<keyword evidence="9 13" id="KW-0694">RNA-binding</keyword>
<evidence type="ECO:0000259" key="14">
    <source>
        <dbReference type="PROSITE" id="PS50862"/>
    </source>
</evidence>
<dbReference type="InterPro" id="IPR002314">
    <property type="entry name" value="aa-tRNA-synt_IIb"/>
</dbReference>
<evidence type="ECO:0000256" key="9">
    <source>
        <dbReference type="ARBA" id="ARBA00022884"/>
    </source>
</evidence>
<dbReference type="GO" id="GO:0005524">
    <property type="term" value="F:ATP binding"/>
    <property type="evidence" value="ECO:0007669"/>
    <property type="project" value="UniProtKB-UniRule"/>
</dbReference>
<feature type="domain" description="Aminoacyl-transfer RNA synthetases class-II family profile" evidence="14">
    <location>
        <begin position="242"/>
        <end position="507"/>
    </location>
</feature>
<keyword evidence="10 13" id="KW-0648">Protein biosynthesis</keyword>
<name>A0A1V4QF70_UNCW3</name>
<gene>
    <name evidence="13" type="primary">thrS</name>
    <name evidence="15" type="ORF">BXT86_03435</name>
</gene>
<dbReference type="Proteomes" id="UP000191663">
    <property type="component" value="Unassembled WGS sequence"/>
</dbReference>
<dbReference type="NCBIfam" id="TIGR00418">
    <property type="entry name" value="thrS"/>
    <property type="match status" value="1"/>
</dbReference>
<evidence type="ECO:0000313" key="16">
    <source>
        <dbReference type="Proteomes" id="UP000191663"/>
    </source>
</evidence>
<comment type="caution">
    <text evidence="15">The sequence shown here is derived from an EMBL/GenBank/DDBJ whole genome shotgun (WGS) entry which is preliminary data.</text>
</comment>
<dbReference type="SMART" id="SM00863">
    <property type="entry name" value="tRNA_SAD"/>
    <property type="match status" value="1"/>
</dbReference>
<keyword evidence="4 13" id="KW-0436">Ligase</keyword>
<evidence type="ECO:0000256" key="13">
    <source>
        <dbReference type="HAMAP-Rule" id="MF_00184"/>
    </source>
</evidence>
<keyword evidence="7 13" id="KW-0862">Zinc</keyword>
<protein>
    <recommendedName>
        <fullName evidence="13">Threonine--tRNA ligase</fullName>
        <ecNumber evidence="13">6.1.1.3</ecNumber>
    </recommendedName>
    <alternativeName>
        <fullName evidence="13">Threonyl-tRNA synthetase</fullName>
        <shortName evidence="13">ThrRS</shortName>
    </alternativeName>
</protein>
<dbReference type="Pfam" id="PF07973">
    <property type="entry name" value="tRNA_SAD"/>
    <property type="match status" value="1"/>
</dbReference>
<dbReference type="FunFam" id="3.30.980.10:FF:000005">
    <property type="entry name" value="Threonyl-tRNA synthetase, mitochondrial"/>
    <property type="match status" value="1"/>
</dbReference>
<dbReference type="CDD" id="cd00771">
    <property type="entry name" value="ThrRS_core"/>
    <property type="match status" value="1"/>
</dbReference>
<dbReference type="GO" id="GO:0046872">
    <property type="term" value="F:metal ion binding"/>
    <property type="evidence" value="ECO:0007669"/>
    <property type="project" value="UniProtKB-KW"/>
</dbReference>
<comment type="catalytic activity">
    <reaction evidence="12 13">
        <text>tRNA(Thr) + L-threonine + ATP = L-threonyl-tRNA(Thr) + AMP + diphosphate + H(+)</text>
        <dbReference type="Rhea" id="RHEA:24624"/>
        <dbReference type="Rhea" id="RHEA-COMP:9670"/>
        <dbReference type="Rhea" id="RHEA-COMP:9704"/>
        <dbReference type="ChEBI" id="CHEBI:15378"/>
        <dbReference type="ChEBI" id="CHEBI:30616"/>
        <dbReference type="ChEBI" id="CHEBI:33019"/>
        <dbReference type="ChEBI" id="CHEBI:57926"/>
        <dbReference type="ChEBI" id="CHEBI:78442"/>
        <dbReference type="ChEBI" id="CHEBI:78534"/>
        <dbReference type="ChEBI" id="CHEBI:456215"/>
        <dbReference type="EC" id="6.1.1.3"/>
    </reaction>
</comment>
<proteinExistence type="inferred from homology"/>
<dbReference type="PROSITE" id="PS50862">
    <property type="entry name" value="AA_TRNA_LIGASE_II"/>
    <property type="match status" value="1"/>
</dbReference>
<dbReference type="SUPFAM" id="SSF55681">
    <property type="entry name" value="Class II aaRS and biotin synthetases"/>
    <property type="match status" value="1"/>
</dbReference>
<evidence type="ECO:0000256" key="8">
    <source>
        <dbReference type="ARBA" id="ARBA00022840"/>
    </source>
</evidence>
<evidence type="ECO:0000256" key="10">
    <source>
        <dbReference type="ARBA" id="ARBA00022917"/>
    </source>
</evidence>
<dbReference type="InterPro" id="IPR045864">
    <property type="entry name" value="aa-tRNA-synth_II/BPL/LPL"/>
</dbReference>
<accession>A0A1V4QF70</accession>
<keyword evidence="2 13" id="KW-0963">Cytoplasm</keyword>
<evidence type="ECO:0000256" key="5">
    <source>
        <dbReference type="ARBA" id="ARBA00022723"/>
    </source>
</evidence>
<comment type="similarity">
    <text evidence="1 13">Belongs to the class-II aminoacyl-tRNA synthetase family.</text>
</comment>
<feature type="binding site" evidence="13">
    <location>
        <position position="484"/>
    </location>
    <ligand>
        <name>Zn(2+)</name>
        <dbReference type="ChEBI" id="CHEBI:29105"/>
        <note>catalytic</note>
    </ligand>
</feature>
<dbReference type="InterPro" id="IPR036621">
    <property type="entry name" value="Anticodon-bd_dom_sf"/>
</dbReference>
<evidence type="ECO:0000256" key="11">
    <source>
        <dbReference type="ARBA" id="ARBA00023146"/>
    </source>
</evidence>
<evidence type="ECO:0000313" key="15">
    <source>
        <dbReference type="EMBL" id="OPX18013.1"/>
    </source>
</evidence>
<dbReference type="Pfam" id="PF00587">
    <property type="entry name" value="tRNA-synt_2b"/>
    <property type="match status" value="1"/>
</dbReference>
<dbReference type="InterPro" id="IPR012947">
    <property type="entry name" value="tRNA_SAD"/>
</dbReference>
<organism evidence="15 16">
    <name type="scientific">candidate division WOR-3 bacterium 4484_100</name>
    <dbReference type="NCBI Taxonomy" id="1936077"/>
    <lineage>
        <taxon>Bacteria</taxon>
        <taxon>Bacteria division WOR-3</taxon>
    </lineage>
</organism>
<evidence type="ECO:0000256" key="1">
    <source>
        <dbReference type="ARBA" id="ARBA00008226"/>
    </source>
</evidence>
<feature type="binding site" evidence="13">
    <location>
        <position position="303"/>
    </location>
    <ligand>
        <name>Zn(2+)</name>
        <dbReference type="ChEBI" id="CHEBI:29105"/>
        <note>catalytic</note>
    </ligand>
</feature>